<dbReference type="InterPro" id="IPR032109">
    <property type="entry name" value="Big_3_5"/>
</dbReference>
<keyword evidence="1" id="KW-0732">Signal</keyword>
<dbReference type="Gene3D" id="2.60.40.10">
    <property type="entry name" value="Immunoglobulins"/>
    <property type="match status" value="8"/>
</dbReference>
<proteinExistence type="predicted"/>
<protein>
    <recommendedName>
        <fullName evidence="2">Fibronectin type-III domain-containing protein</fullName>
    </recommendedName>
</protein>
<accession>A0ABN2R1D1</accession>
<dbReference type="Proteomes" id="UP001500571">
    <property type="component" value="Unassembled WGS sequence"/>
</dbReference>
<dbReference type="InterPro" id="IPR003961">
    <property type="entry name" value="FN3_dom"/>
</dbReference>
<dbReference type="Gene3D" id="2.60.40.2700">
    <property type="match status" value="4"/>
</dbReference>
<comment type="caution">
    <text evidence="3">The sequence shown here is derived from an EMBL/GenBank/DDBJ whole genome shotgun (WGS) entry which is preliminary data.</text>
</comment>
<evidence type="ECO:0000256" key="1">
    <source>
        <dbReference type="SAM" id="SignalP"/>
    </source>
</evidence>
<evidence type="ECO:0000313" key="4">
    <source>
        <dbReference type="Proteomes" id="UP001500571"/>
    </source>
</evidence>
<organism evidence="3 4">
    <name type="scientific">Nocardioides panacihumi</name>
    <dbReference type="NCBI Taxonomy" id="400774"/>
    <lineage>
        <taxon>Bacteria</taxon>
        <taxon>Bacillati</taxon>
        <taxon>Actinomycetota</taxon>
        <taxon>Actinomycetes</taxon>
        <taxon>Propionibacteriales</taxon>
        <taxon>Nocardioidaceae</taxon>
        <taxon>Nocardioides</taxon>
    </lineage>
</organism>
<dbReference type="PROSITE" id="PS50853">
    <property type="entry name" value="FN3"/>
    <property type="match status" value="1"/>
</dbReference>
<dbReference type="EMBL" id="BAAAPB010000002">
    <property type="protein sequence ID" value="GAA1961903.1"/>
    <property type="molecule type" value="Genomic_DNA"/>
</dbReference>
<feature type="chain" id="PRO_5046335246" description="Fibronectin type-III domain-containing protein" evidence="1">
    <location>
        <begin position="27"/>
        <end position="1565"/>
    </location>
</feature>
<reference evidence="3 4" key="1">
    <citation type="journal article" date="2019" name="Int. J. Syst. Evol. Microbiol.">
        <title>The Global Catalogue of Microorganisms (GCM) 10K type strain sequencing project: providing services to taxonomists for standard genome sequencing and annotation.</title>
        <authorList>
            <consortium name="The Broad Institute Genomics Platform"/>
            <consortium name="The Broad Institute Genome Sequencing Center for Infectious Disease"/>
            <person name="Wu L."/>
            <person name="Ma J."/>
        </authorList>
    </citation>
    <scope>NUCLEOTIDE SEQUENCE [LARGE SCALE GENOMIC DNA]</scope>
    <source>
        <strain evidence="3 4">JCM 15309</strain>
    </source>
</reference>
<feature type="domain" description="Fibronectin type-III" evidence="2">
    <location>
        <begin position="1010"/>
        <end position="1104"/>
    </location>
</feature>
<feature type="signal peptide" evidence="1">
    <location>
        <begin position="1"/>
        <end position="26"/>
    </location>
</feature>
<dbReference type="InterPro" id="IPR013783">
    <property type="entry name" value="Ig-like_fold"/>
</dbReference>
<evidence type="ECO:0000313" key="3">
    <source>
        <dbReference type="EMBL" id="GAA1961903.1"/>
    </source>
</evidence>
<keyword evidence="4" id="KW-1185">Reference proteome</keyword>
<sequence length="1565" mass="163867">MSRGQNVRRALVGAITALLMPVGVLAVTTSQASALAAPPALAATTPSATQPPTFTWDRVPGAWGYDVEVSADNFATTAATAKTVNDTWIPTVQLPVPSGGDLQWHVRAKASINDTTGAWSTTQHLARSAIPAPQVTFPVAAGDSTFTVPSSPLHFEWTPVPGATSYAVQVANNGTDFGASNLKVTASIGSSSFTPNIQLAPGTYWWRVSTNFANGVVSDWTDPAAITVSALPEPTLRYPADGQTITGVRLDWDPVPGAASYDIRVSKDADFKTIYDSKTGIQATSYSPPTTYHNGSWYWQVRPLDATGNGPTFDQLLAAHLPRSFVKNWTEQPQPQWPLDGADLTDAQPLYYQWAPVKLATYYRLDVSTTPNFAVDTYQSCTTVHTTFVPGSTLDTGCFPRQDGTNWWRVVAFDSPRTSPEVSTQFSVAPTRAFSYSFSRPNLLGPLSGTVDVPTLRWDPVPMAETYQVTISPTDANGTPAQTWTTDATSFTPPTLLKAASYRWDVRIVTASGSVGVGLAPGSQPTFTISGTYSQTAAAPDPTNSGVSGYRPPTLQWNAVTGAKSYTVMVARPGATAYTKLGSFAFPAGEDVTAAYGLPGIYRWYVEAYADNNILLATSHAPNLADPQPSDTTFTILDPGPILEQNYHAALSGNELYGNAGAAQETCSNLLPATCQNLRQTPVLDWSTGNRDISTYRISFYADAEKTTPYPQMTRLTALQPMWASTSTVNDAQAGQEQVTSSYYWVVVPCVGVVCESEPATATHAFNKKSLGASSNGPGVVVPDPNNVNTANLPTVRSGYADDNDVTLSWDDILDTEYADNGTDTALTGSVATTTARQYDVQISNDPNFGTLLDSATVDQTWYTSSATYPDGPVYWRVRAIDGSNRAMNWSSIRGFTKASYAPTGLSPAGGHVSGKQSFSWSPLAYARDYDVEVYAGGVPSGGSTTNRVVNLSGILNSTWTVPSSSSAGTALSRGVLAPGTYTWRVRGSRSATIKWTWSDWQSFTVDGPAPATLSPGAGATVKPNDTVFSWTAPAGIDVSGYTLVRRLQGPGTTTTVTTPATSYAPTESLATGTYDWWVTALDPNGKPLGSTPIQSYSVQSSPIATTAVSVTGQFSVDGVLTATTPTWDLAGTTTSYEWLRNGTPITGATATTYVVVGADKGYNISVRATGSLDGYNSGSSTSAQKMVAAGPAASATVPPQITGTARVGEQLSASDPVWNVSDVSTTWQWKNGTSNIAGATGPTYTLKGTDAGKSITVVATGKRAGYADGVSVGGPVTPTPGPAPVVSNGPSISGPSYTVGATLTAVAQWTAPGPNVTVTPSYQWLRNGVAIGGATRPTYILTAADAGHSISVRAAGTAAGYETGYADSAAVQVAIGSAPVSTASPSISGTPRLGAQLSATSGSWSPGGARYTYQWLRNGSPIAGATASSYRVGLADVAKALSVRVTATIAGRTPGTATSAVVRVPKVASRSTLSLKSATVRRTKQATVTITVTASGIPGPTGTIQILAKGHVIATKSLTAGQHGKLTFRLPKLKRGRYPLVMRYAGSATVSASQSSSVTLKVTR</sequence>
<dbReference type="Pfam" id="PF16640">
    <property type="entry name" value="Big_3_5"/>
    <property type="match status" value="1"/>
</dbReference>
<name>A0ABN2R1D1_9ACTN</name>
<gene>
    <name evidence="3" type="ORF">GCM10009798_22070</name>
</gene>
<evidence type="ECO:0000259" key="2">
    <source>
        <dbReference type="PROSITE" id="PS50853"/>
    </source>
</evidence>